<evidence type="ECO:0000259" key="1">
    <source>
        <dbReference type="Pfam" id="PF22522"/>
    </source>
</evidence>
<dbReference type="InterPro" id="IPR054267">
    <property type="entry name" value="DUF6998"/>
</dbReference>
<comment type="caution">
    <text evidence="2">The sequence shown here is derived from an EMBL/GenBank/DDBJ whole genome shotgun (WGS) entry which is preliminary data.</text>
</comment>
<dbReference type="RefSeq" id="WP_006814434.1">
    <property type="nucleotide sequence ID" value="NZ_GG703818.1"/>
</dbReference>
<dbReference type="Proteomes" id="UP000005512">
    <property type="component" value="Unassembled WGS sequence"/>
</dbReference>
<dbReference type="HOGENOM" id="CLU_131381_0_0_6"/>
<dbReference type="AlphaFoldDB" id="D1P2G3"/>
<organism evidence="2 3">
    <name type="scientific">Providencia rustigianii DSM 4541</name>
    <dbReference type="NCBI Taxonomy" id="500637"/>
    <lineage>
        <taxon>Bacteria</taxon>
        <taxon>Pseudomonadati</taxon>
        <taxon>Pseudomonadota</taxon>
        <taxon>Gammaproteobacteria</taxon>
        <taxon>Enterobacterales</taxon>
        <taxon>Morganellaceae</taxon>
        <taxon>Providencia</taxon>
    </lineage>
</organism>
<keyword evidence="3" id="KW-1185">Reference proteome</keyword>
<gene>
    <name evidence="2" type="ORF">PROVRUST_06387</name>
</gene>
<evidence type="ECO:0000313" key="2">
    <source>
        <dbReference type="EMBL" id="EFB72318.1"/>
    </source>
</evidence>
<reference evidence="2" key="1">
    <citation type="submission" date="2009-12" db="EMBL/GenBank/DDBJ databases">
        <authorList>
            <person name="Weinstock G."/>
            <person name="Sodergren E."/>
            <person name="Clifton S."/>
            <person name="Fulton L."/>
            <person name="Fulton B."/>
            <person name="Courtney L."/>
            <person name="Fronick C."/>
            <person name="Harrison M."/>
            <person name="Strong C."/>
            <person name="Farmer C."/>
            <person name="Delahaunty K."/>
            <person name="Markovic C."/>
            <person name="Hall O."/>
            <person name="Minx P."/>
            <person name="Tomlinson C."/>
            <person name="Mitreva M."/>
            <person name="Nelson J."/>
            <person name="Hou S."/>
            <person name="Wollam A."/>
            <person name="Pepin K.H."/>
            <person name="Johnson M."/>
            <person name="Bhonagiri V."/>
            <person name="Nash W.E."/>
            <person name="Warren W."/>
            <person name="Chinwalla A."/>
            <person name="Mardis E.R."/>
            <person name="Wilson R.K."/>
        </authorList>
    </citation>
    <scope>NUCLEOTIDE SEQUENCE [LARGE SCALE GENOMIC DNA]</scope>
    <source>
        <strain evidence="2">DSM 4541</strain>
    </source>
</reference>
<feature type="domain" description="DUF6998" evidence="1">
    <location>
        <begin position="43"/>
        <end position="143"/>
    </location>
</feature>
<protein>
    <recommendedName>
        <fullName evidence="1">DUF6998 domain-containing protein</fullName>
    </recommendedName>
</protein>
<dbReference type="REBASE" id="139796">
    <property type="entry name" value="Pru4541I"/>
</dbReference>
<name>D1P2G3_9GAMM</name>
<dbReference type="Pfam" id="PF22522">
    <property type="entry name" value="DUF6998"/>
    <property type="match status" value="1"/>
</dbReference>
<accession>D1P2G3</accession>
<proteinExistence type="predicted"/>
<dbReference type="EMBL" id="ABXV02000023">
    <property type="protein sequence ID" value="EFB72318.1"/>
    <property type="molecule type" value="Genomic_DNA"/>
</dbReference>
<evidence type="ECO:0000313" key="3">
    <source>
        <dbReference type="Proteomes" id="UP000005512"/>
    </source>
</evidence>
<dbReference type="eggNOG" id="ENOG5031KDR">
    <property type="taxonomic scope" value="Bacteria"/>
</dbReference>
<sequence>MNNNELIKKLLPTLDNTQLLSIHADILLELCSRNILRTKNNPVGDYAEWLVSQAFGMKLLNNSYPGVDAIDVDDQKVQIKARRITPDSPSKQLSALRNYDAIEFDYLIAVIFDTHYNVIEAYKIPHIVIGDYAKFSKHTNAHLITLKGDILLDERVLDIKEKIILITKSLHSQ</sequence>